<dbReference type="GO" id="GO:0043023">
    <property type="term" value="F:ribosomal large subunit binding"/>
    <property type="evidence" value="ECO:0007669"/>
    <property type="project" value="TreeGrafter"/>
</dbReference>
<keyword evidence="8" id="KW-1185">Reference proteome</keyword>
<dbReference type="NCBIfam" id="TIGR00090">
    <property type="entry name" value="rsfS_iojap_ybeB"/>
    <property type="match status" value="1"/>
</dbReference>
<dbReference type="InterPro" id="IPR043519">
    <property type="entry name" value="NT_sf"/>
</dbReference>
<comment type="function">
    <text evidence="4">Required for normal mitochondrial ribosome function and mitochondrial translation. May play a role in ribosome biogenesis by preventing premature association of the 28S and 39S ribosomal subunits. Interacts with mitochondrial ribosomal protein uL14m (MRPL14), probably blocking formation of intersubunit bridge B8, preventing association of the 28S and 39S ribosomal subunits. Addition to isolated mitochondrial ribosomal subunits partially inhibits translation, probably by interfering with the association of the 28S and 39S ribosomal subunits and the formation of functional ribosomes. May also participate in the assembly and/or regulation of the stability of the large subunit of the mitochondrial ribosome. May function as a ribosomal silencing factor.</text>
</comment>
<proteinExistence type="inferred from homology"/>
<dbReference type="Gene3D" id="3.30.460.10">
    <property type="entry name" value="Beta Polymerase, domain 2"/>
    <property type="match status" value="1"/>
</dbReference>
<dbReference type="FunFam" id="3.30.460.10:FF:000018">
    <property type="entry name" value="Mitochondrial assembly of ribosomal large subunit 1"/>
    <property type="match status" value="1"/>
</dbReference>
<evidence type="ECO:0000256" key="2">
    <source>
        <dbReference type="ARBA" id="ARBA00010574"/>
    </source>
</evidence>
<organism evidence="7 8">
    <name type="scientific">Bemisia tabaci</name>
    <name type="common">Sweetpotato whitefly</name>
    <name type="synonym">Aleurodes tabaci</name>
    <dbReference type="NCBI Taxonomy" id="7038"/>
    <lineage>
        <taxon>Eukaryota</taxon>
        <taxon>Metazoa</taxon>
        <taxon>Ecdysozoa</taxon>
        <taxon>Arthropoda</taxon>
        <taxon>Hexapoda</taxon>
        <taxon>Insecta</taxon>
        <taxon>Pterygota</taxon>
        <taxon>Neoptera</taxon>
        <taxon>Paraneoptera</taxon>
        <taxon>Hemiptera</taxon>
        <taxon>Sternorrhyncha</taxon>
        <taxon>Aleyrodoidea</taxon>
        <taxon>Aleyrodidae</taxon>
        <taxon>Aleyrodinae</taxon>
        <taxon>Bemisia</taxon>
    </lineage>
</organism>
<dbReference type="InterPro" id="IPR004394">
    <property type="entry name" value="Iojap/RsfS/C7orf30"/>
</dbReference>
<accession>A0A9P0G0N7</accession>
<dbReference type="GO" id="GO:0017148">
    <property type="term" value="P:negative regulation of translation"/>
    <property type="evidence" value="ECO:0007669"/>
    <property type="project" value="TreeGrafter"/>
</dbReference>
<sequence>MQSLSALTRLTCAVPKIFSATKPLITRRSTPIFTGQCMAMSKRKGFDWLPPDLNKEDDNDLNKEDNNDQNKVHLAGKYTVFKDEDADIILDVDEERALKAQGFRRELKEKEKEETDYFEGINLERGKEGVFDIDDLIHVLKVNNAESIFVATLPEELQYATYIVIVSGKSKKHMDAIATFVRKVYKMKVKSQGPIPHLEGQTSYDWLALDLGNIILHIMSHKARKFYDLECLWSVGPEHDSKINDPDDPLVALLEEHTINLSDFQPMDPRKDPSTKQQSR</sequence>
<dbReference type="GO" id="GO:0005739">
    <property type="term" value="C:mitochondrion"/>
    <property type="evidence" value="ECO:0007669"/>
    <property type="project" value="UniProtKB-SubCell"/>
</dbReference>
<protein>
    <recommendedName>
        <fullName evidence="5">Mitochondrial assembly of ribosomal large subunit protein 1</fullName>
    </recommendedName>
</protein>
<comment type="subcellular location">
    <subcellularLocation>
        <location evidence="1">Mitochondrion</location>
    </subcellularLocation>
</comment>
<name>A0A9P0G0N7_BEMTA</name>
<evidence type="ECO:0000313" key="7">
    <source>
        <dbReference type="EMBL" id="CAH0771300.1"/>
    </source>
</evidence>
<dbReference type="Pfam" id="PF02410">
    <property type="entry name" value="RsfS"/>
    <property type="match status" value="1"/>
</dbReference>
<dbReference type="GO" id="GO:0090071">
    <property type="term" value="P:negative regulation of ribosome biogenesis"/>
    <property type="evidence" value="ECO:0007669"/>
    <property type="project" value="TreeGrafter"/>
</dbReference>
<dbReference type="SUPFAM" id="SSF81301">
    <property type="entry name" value="Nucleotidyltransferase"/>
    <property type="match status" value="1"/>
</dbReference>
<keyword evidence="3" id="KW-0496">Mitochondrion</keyword>
<evidence type="ECO:0000256" key="4">
    <source>
        <dbReference type="ARBA" id="ARBA00053669"/>
    </source>
</evidence>
<evidence type="ECO:0000256" key="5">
    <source>
        <dbReference type="ARBA" id="ARBA00073331"/>
    </source>
</evidence>
<dbReference type="AlphaFoldDB" id="A0A9P0G0N7"/>
<dbReference type="EMBL" id="OU963865">
    <property type="protein sequence ID" value="CAH0771300.1"/>
    <property type="molecule type" value="Genomic_DNA"/>
</dbReference>
<gene>
    <name evidence="7" type="ORF">BEMITA_LOCUS8066</name>
</gene>
<evidence type="ECO:0000256" key="1">
    <source>
        <dbReference type="ARBA" id="ARBA00004173"/>
    </source>
</evidence>
<evidence type="ECO:0000256" key="3">
    <source>
        <dbReference type="ARBA" id="ARBA00023128"/>
    </source>
</evidence>
<dbReference type="HAMAP" id="MF_01477">
    <property type="entry name" value="Iojap_RsfS"/>
    <property type="match status" value="1"/>
</dbReference>
<reference evidence="7" key="1">
    <citation type="submission" date="2021-12" db="EMBL/GenBank/DDBJ databases">
        <authorList>
            <person name="King R."/>
        </authorList>
    </citation>
    <scope>NUCLEOTIDE SEQUENCE</scope>
</reference>
<evidence type="ECO:0000313" key="8">
    <source>
        <dbReference type="Proteomes" id="UP001152759"/>
    </source>
</evidence>
<dbReference type="PANTHER" id="PTHR21043:SF0">
    <property type="entry name" value="MITOCHONDRIAL ASSEMBLY OF RIBOSOMAL LARGE SUBUNIT PROTEIN 1"/>
    <property type="match status" value="1"/>
</dbReference>
<comment type="similarity">
    <text evidence="2">Belongs to the Iojap/RsfS family.</text>
</comment>
<dbReference type="PANTHER" id="PTHR21043">
    <property type="entry name" value="IOJAP SUPERFAMILY ORTHOLOG"/>
    <property type="match status" value="1"/>
</dbReference>
<feature type="region of interest" description="Disordered" evidence="6">
    <location>
        <begin position="261"/>
        <end position="280"/>
    </location>
</feature>
<dbReference type="Proteomes" id="UP001152759">
    <property type="component" value="Chromosome 4"/>
</dbReference>
<evidence type="ECO:0000256" key="6">
    <source>
        <dbReference type="SAM" id="MobiDB-lite"/>
    </source>
</evidence>